<dbReference type="EMBL" id="JBAHYK010003217">
    <property type="protein sequence ID" value="KAL0563772.1"/>
    <property type="molecule type" value="Genomic_DNA"/>
</dbReference>
<proteinExistence type="predicted"/>
<comment type="caution">
    <text evidence="1">The sequence shown here is derived from an EMBL/GenBank/DDBJ whole genome shotgun (WGS) entry which is preliminary data.</text>
</comment>
<organism evidence="1 2">
    <name type="scientific">Marasmius crinis-equi</name>
    <dbReference type="NCBI Taxonomy" id="585013"/>
    <lineage>
        <taxon>Eukaryota</taxon>
        <taxon>Fungi</taxon>
        <taxon>Dikarya</taxon>
        <taxon>Basidiomycota</taxon>
        <taxon>Agaricomycotina</taxon>
        <taxon>Agaricomycetes</taxon>
        <taxon>Agaricomycetidae</taxon>
        <taxon>Agaricales</taxon>
        <taxon>Marasmiineae</taxon>
        <taxon>Marasmiaceae</taxon>
        <taxon>Marasmius</taxon>
    </lineage>
</organism>
<dbReference type="Proteomes" id="UP001465976">
    <property type="component" value="Unassembled WGS sequence"/>
</dbReference>
<sequence length="74" mass="8375">MNQNEFQILEMVTVEHAIRVEGASHRLIKAAGFDVSPNPCNCETHHVERYATTPAAIQNDVRALLHYINIAKYL</sequence>
<evidence type="ECO:0000313" key="2">
    <source>
        <dbReference type="Proteomes" id="UP001465976"/>
    </source>
</evidence>
<reference evidence="1 2" key="1">
    <citation type="submission" date="2024-02" db="EMBL/GenBank/DDBJ databases">
        <title>A draft genome for the cacao thread blight pathogen Marasmius crinis-equi.</title>
        <authorList>
            <person name="Cohen S.P."/>
            <person name="Baruah I.K."/>
            <person name="Amoako-Attah I."/>
            <person name="Bukari Y."/>
            <person name="Meinhardt L.W."/>
            <person name="Bailey B.A."/>
        </authorList>
    </citation>
    <scope>NUCLEOTIDE SEQUENCE [LARGE SCALE GENOMIC DNA]</scope>
    <source>
        <strain evidence="1 2">GH-76</strain>
    </source>
</reference>
<keyword evidence="2" id="KW-1185">Reference proteome</keyword>
<name>A0ABR3ELK1_9AGAR</name>
<protein>
    <submittedName>
        <fullName evidence="1">Uncharacterized protein</fullName>
    </submittedName>
</protein>
<evidence type="ECO:0000313" key="1">
    <source>
        <dbReference type="EMBL" id="KAL0563772.1"/>
    </source>
</evidence>
<gene>
    <name evidence="1" type="ORF">V5O48_018292</name>
</gene>
<feature type="non-terminal residue" evidence="1">
    <location>
        <position position="74"/>
    </location>
</feature>
<accession>A0ABR3ELK1</accession>